<evidence type="ECO:0000313" key="1">
    <source>
        <dbReference type="EMBL" id="CAG8574709.1"/>
    </source>
</evidence>
<evidence type="ECO:0000313" key="2">
    <source>
        <dbReference type="Proteomes" id="UP000789525"/>
    </source>
</evidence>
<dbReference type="EMBL" id="CAJVPT010010923">
    <property type="protein sequence ID" value="CAG8574709.1"/>
    <property type="molecule type" value="Genomic_DNA"/>
</dbReference>
<organism evidence="1 2">
    <name type="scientific">Acaulospora colombiana</name>
    <dbReference type="NCBI Taxonomy" id="27376"/>
    <lineage>
        <taxon>Eukaryota</taxon>
        <taxon>Fungi</taxon>
        <taxon>Fungi incertae sedis</taxon>
        <taxon>Mucoromycota</taxon>
        <taxon>Glomeromycotina</taxon>
        <taxon>Glomeromycetes</taxon>
        <taxon>Diversisporales</taxon>
        <taxon>Acaulosporaceae</taxon>
        <taxon>Acaulospora</taxon>
    </lineage>
</organism>
<comment type="caution">
    <text evidence="1">The sequence shown here is derived from an EMBL/GenBank/DDBJ whole genome shotgun (WGS) entry which is preliminary data.</text>
</comment>
<gene>
    <name evidence="1" type="ORF">ACOLOM_LOCUS5737</name>
</gene>
<proteinExistence type="predicted"/>
<reference evidence="1" key="1">
    <citation type="submission" date="2021-06" db="EMBL/GenBank/DDBJ databases">
        <authorList>
            <person name="Kallberg Y."/>
            <person name="Tangrot J."/>
            <person name="Rosling A."/>
        </authorList>
    </citation>
    <scope>NUCLEOTIDE SEQUENCE</scope>
    <source>
        <strain evidence="1">CL356</strain>
    </source>
</reference>
<name>A0ACA9M7D2_9GLOM</name>
<feature type="non-terminal residue" evidence="1">
    <location>
        <position position="1"/>
    </location>
</feature>
<sequence>QSTSSTDLTIPSFAKFFSVKSIISDKDSGETTVDNNEERNTKTSTVNEKSLDVESQVPGQTSVDVTLTQESDIPAPNVNREENTVSDDTRISREDNMRTDSTTLKSQFDVPSTFEDDQVAASSDFPDLSNVDDKSRPQQDDYPYRVESPKKHLSSCIDQSITEKKKKNTSNEEDKDDVCMIMEAVHRWRDNVSKRDSLIKELQDNLNTLHETVEHQDNSMNTYRERIFILESLIKQQQVSAEWNHERIENIKAKVISLILSHVSRIRFIDNELNPPPLHPSIIHIFINIERDQIAQITELNTKLTSTNTQLGNIITQLRQTVQDSENKAARYALESETTRAKLETLLKEKEAHIEECGKLKLSLECVDEKCRTLTLDKKENEEK</sequence>
<dbReference type="Proteomes" id="UP000789525">
    <property type="component" value="Unassembled WGS sequence"/>
</dbReference>
<keyword evidence="2" id="KW-1185">Reference proteome</keyword>
<accession>A0ACA9M7D2</accession>
<protein>
    <submittedName>
        <fullName evidence="1">9891_t:CDS:1</fullName>
    </submittedName>
</protein>